<organism evidence="1 2">
    <name type="scientific">Rubricoccus marinus</name>
    <dbReference type="NCBI Taxonomy" id="716817"/>
    <lineage>
        <taxon>Bacteria</taxon>
        <taxon>Pseudomonadati</taxon>
        <taxon>Rhodothermota</taxon>
        <taxon>Rhodothermia</taxon>
        <taxon>Rhodothermales</taxon>
        <taxon>Rubricoccaceae</taxon>
        <taxon>Rubricoccus</taxon>
    </lineage>
</organism>
<dbReference type="GO" id="GO:0019674">
    <property type="term" value="P:NAD+ metabolic process"/>
    <property type="evidence" value="ECO:0007669"/>
    <property type="project" value="InterPro"/>
</dbReference>
<dbReference type="OrthoDB" id="1889537at2"/>
<evidence type="ECO:0000313" key="1">
    <source>
        <dbReference type="EMBL" id="OZC04534.1"/>
    </source>
</evidence>
<dbReference type="Proteomes" id="UP000216446">
    <property type="component" value="Unassembled WGS sequence"/>
</dbReference>
<reference evidence="1 2" key="1">
    <citation type="submission" date="2016-11" db="EMBL/GenBank/DDBJ databases">
        <title>Study of marine rhodopsin-containing bacteria.</title>
        <authorList>
            <person name="Yoshizawa S."/>
            <person name="Kumagai Y."/>
            <person name="Kogure K."/>
        </authorList>
    </citation>
    <scope>NUCLEOTIDE SEQUENCE [LARGE SCALE GENOMIC DNA]</scope>
    <source>
        <strain evidence="1 2">SG-29</strain>
    </source>
</reference>
<dbReference type="InterPro" id="IPR016064">
    <property type="entry name" value="NAD/diacylglycerol_kinase_sf"/>
</dbReference>
<dbReference type="AlphaFoldDB" id="A0A259U3X4"/>
<protein>
    <recommendedName>
        <fullName evidence="3">Sugar kinase</fullName>
    </recommendedName>
</protein>
<dbReference type="PANTHER" id="PTHR13158:SF5">
    <property type="entry name" value="NAD KINASE 2, MITOCHONDRIAL"/>
    <property type="match status" value="1"/>
</dbReference>
<dbReference type="EMBL" id="MQWB01000001">
    <property type="protein sequence ID" value="OZC04534.1"/>
    <property type="molecule type" value="Genomic_DNA"/>
</dbReference>
<evidence type="ECO:0000313" key="2">
    <source>
        <dbReference type="Proteomes" id="UP000216446"/>
    </source>
</evidence>
<evidence type="ECO:0008006" key="3">
    <source>
        <dbReference type="Google" id="ProtNLM"/>
    </source>
</evidence>
<dbReference type="Gene3D" id="3.40.50.10330">
    <property type="entry name" value="Probable inorganic polyphosphate/atp-NAD kinase, domain 1"/>
    <property type="match status" value="1"/>
</dbReference>
<name>A0A259U3X4_9BACT</name>
<proteinExistence type="predicted"/>
<dbReference type="GO" id="GO:0003951">
    <property type="term" value="F:NAD+ kinase activity"/>
    <property type="evidence" value="ECO:0007669"/>
    <property type="project" value="InterPro"/>
</dbReference>
<sequence length="308" mass="33045">MERAVLVTKPTAWEELLVRFGTHGQARFWLERAGEDVDAIEAEHERYHTALGAVRRQIPGELRVQVLGRDLLPQYRFDASDVVVVLGPDGLVVNAAKYLAGQPVVAINPDPESIEGVLLPVEIDQASRAIARAVRHDAALRAISMAEAMTSDGQRLLAMNDLYIGARTHVSSRYTLDHGGRSERHSSSGVIVSTGAGSTGWLRSVIAGARGVAVACGGAVPLAPEDVRFAWDAEKLVFAVREPFPSVASGAEVVWGEVTRRAPLRLTSHMAEGGAIFGDGVEADFLPFRRGVSVTVGVSAQKTWLVTP</sequence>
<keyword evidence="2" id="KW-1185">Reference proteome</keyword>
<dbReference type="InParanoid" id="A0A259U3X4"/>
<gene>
    <name evidence="1" type="ORF">BSZ36_01695</name>
</gene>
<dbReference type="Gene3D" id="2.60.200.30">
    <property type="entry name" value="Probable inorganic polyphosphate/atp-NAD kinase, domain 2"/>
    <property type="match status" value="1"/>
</dbReference>
<dbReference type="PANTHER" id="PTHR13158">
    <property type="match status" value="1"/>
</dbReference>
<dbReference type="SUPFAM" id="SSF111331">
    <property type="entry name" value="NAD kinase/diacylglycerol kinase-like"/>
    <property type="match status" value="1"/>
</dbReference>
<accession>A0A259U3X4</accession>
<dbReference type="InterPro" id="IPR017438">
    <property type="entry name" value="ATP-NAD_kinase_N"/>
</dbReference>
<dbReference type="InterPro" id="IPR017437">
    <property type="entry name" value="ATP-NAD_kinase_PpnK-typ_C"/>
</dbReference>
<comment type="caution">
    <text evidence="1">The sequence shown here is derived from an EMBL/GenBank/DDBJ whole genome shotgun (WGS) entry which is preliminary data.</text>
</comment>